<evidence type="ECO:0000313" key="2">
    <source>
        <dbReference type="EMBL" id="SDS78737.1"/>
    </source>
</evidence>
<proteinExistence type="predicted"/>
<dbReference type="STRING" id="113562.SAMN04489716_1615"/>
<dbReference type="Proteomes" id="UP000198688">
    <property type="component" value="Chromosome I"/>
</dbReference>
<evidence type="ECO:0000256" key="1">
    <source>
        <dbReference type="SAM" id="MobiDB-lite"/>
    </source>
</evidence>
<reference evidence="2 3" key="1">
    <citation type="submission" date="2016-10" db="EMBL/GenBank/DDBJ databases">
        <authorList>
            <person name="de Groot N.N."/>
        </authorList>
    </citation>
    <scope>NUCLEOTIDE SEQUENCE [LARGE SCALE GENOMIC DNA]</scope>
    <source>
        <strain evidence="2 3">DSM 43941</strain>
    </source>
</reference>
<accession>A0A1H1V1R0</accession>
<sequence>MTEFINRDNSPEENLRIAQLMYAGAETIIERDAYSDVPSVNQARLLVMEAIIAGALHHRDHYPIISTPLIREFAIAKAGRSLARGQIDDALKFWGKTNGGTTRKGSRYIEFQPGTKGSRKPRKYILGHFLIEHADEESPVNFRADLFGPIYEASRKAKEVVGTAVSKSDRADRPAKPSVVAELPGDAEDVPAGNRARGEDSRDVVKVYPWQLKGVSANPTTEDFAVWEEFNPDESETAFDELCELFVQGRLESL</sequence>
<dbReference type="EMBL" id="LT629758">
    <property type="protein sequence ID" value="SDS78737.1"/>
    <property type="molecule type" value="Genomic_DNA"/>
</dbReference>
<feature type="region of interest" description="Disordered" evidence="1">
    <location>
        <begin position="165"/>
        <end position="198"/>
    </location>
</feature>
<protein>
    <submittedName>
        <fullName evidence="2">Uncharacterized protein</fullName>
    </submittedName>
</protein>
<organism evidence="2 3">
    <name type="scientific">Actinoplanes derwentensis</name>
    <dbReference type="NCBI Taxonomy" id="113562"/>
    <lineage>
        <taxon>Bacteria</taxon>
        <taxon>Bacillati</taxon>
        <taxon>Actinomycetota</taxon>
        <taxon>Actinomycetes</taxon>
        <taxon>Micromonosporales</taxon>
        <taxon>Micromonosporaceae</taxon>
        <taxon>Actinoplanes</taxon>
    </lineage>
</organism>
<name>A0A1H1V1R0_9ACTN</name>
<dbReference type="AlphaFoldDB" id="A0A1H1V1R0"/>
<keyword evidence="3" id="KW-1185">Reference proteome</keyword>
<gene>
    <name evidence="2" type="ORF">SAMN04489716_1615</name>
</gene>
<dbReference type="RefSeq" id="WP_157751386.1">
    <property type="nucleotide sequence ID" value="NZ_BOMJ01000093.1"/>
</dbReference>
<evidence type="ECO:0000313" key="3">
    <source>
        <dbReference type="Proteomes" id="UP000198688"/>
    </source>
</evidence>